<dbReference type="Proteomes" id="UP000647339">
    <property type="component" value="Unassembled WGS sequence"/>
</dbReference>
<keyword evidence="2" id="KW-0732">Signal</keyword>
<evidence type="ECO:0000313" key="4">
    <source>
        <dbReference type="EMBL" id="GGF22843.1"/>
    </source>
</evidence>
<dbReference type="Gene3D" id="3.40.50.1820">
    <property type="entry name" value="alpha/beta hydrolase"/>
    <property type="match status" value="1"/>
</dbReference>
<dbReference type="PANTHER" id="PTHR43798:SF31">
    <property type="entry name" value="AB HYDROLASE SUPERFAMILY PROTEIN YCLE"/>
    <property type="match status" value="1"/>
</dbReference>
<feature type="signal peptide" evidence="2">
    <location>
        <begin position="1"/>
        <end position="22"/>
    </location>
</feature>
<dbReference type="Pfam" id="PF00561">
    <property type="entry name" value="Abhydrolase_1"/>
    <property type="match status" value="1"/>
</dbReference>
<keyword evidence="5" id="KW-1185">Reference proteome</keyword>
<dbReference type="InterPro" id="IPR000073">
    <property type="entry name" value="AB_hydrolase_1"/>
</dbReference>
<protein>
    <recommendedName>
        <fullName evidence="3">AB hydrolase-1 domain-containing protein</fullName>
    </recommendedName>
</protein>
<organism evidence="4 5">
    <name type="scientific">Echinicola rosea</name>
    <dbReference type="NCBI Taxonomy" id="1807691"/>
    <lineage>
        <taxon>Bacteria</taxon>
        <taxon>Pseudomonadati</taxon>
        <taxon>Bacteroidota</taxon>
        <taxon>Cytophagia</taxon>
        <taxon>Cytophagales</taxon>
        <taxon>Cyclobacteriaceae</taxon>
        <taxon>Echinicola</taxon>
    </lineage>
</organism>
<dbReference type="PANTHER" id="PTHR43798">
    <property type="entry name" value="MONOACYLGLYCEROL LIPASE"/>
    <property type="match status" value="1"/>
</dbReference>
<evidence type="ECO:0000313" key="5">
    <source>
        <dbReference type="Proteomes" id="UP000647339"/>
    </source>
</evidence>
<feature type="chain" id="PRO_5045944138" description="AB hydrolase-1 domain-containing protein" evidence="2">
    <location>
        <begin position="23"/>
        <end position="424"/>
    </location>
</feature>
<dbReference type="InterPro" id="IPR050266">
    <property type="entry name" value="AB_hydrolase_sf"/>
</dbReference>
<evidence type="ECO:0000256" key="1">
    <source>
        <dbReference type="ARBA" id="ARBA00022801"/>
    </source>
</evidence>
<dbReference type="InterPro" id="IPR029058">
    <property type="entry name" value="AB_hydrolase_fold"/>
</dbReference>
<proteinExistence type="predicted"/>
<dbReference type="SUPFAM" id="SSF53474">
    <property type="entry name" value="alpha/beta-Hydrolases"/>
    <property type="match status" value="1"/>
</dbReference>
<dbReference type="RefSeq" id="WP_137402022.1">
    <property type="nucleotide sequence ID" value="NZ_BMIU01000003.1"/>
</dbReference>
<evidence type="ECO:0000256" key="2">
    <source>
        <dbReference type="SAM" id="SignalP"/>
    </source>
</evidence>
<dbReference type="Gene3D" id="2.60.120.260">
    <property type="entry name" value="Galactose-binding domain-like"/>
    <property type="match status" value="1"/>
</dbReference>
<accession>A0ABQ1UMX5</accession>
<dbReference type="PRINTS" id="PR00111">
    <property type="entry name" value="ABHYDROLASE"/>
</dbReference>
<comment type="caution">
    <text evidence="4">The sequence shown here is derived from an EMBL/GenBank/DDBJ whole genome shotgun (WGS) entry which is preliminary data.</text>
</comment>
<gene>
    <name evidence="4" type="ORF">GCM10011339_08590</name>
</gene>
<reference evidence="5" key="1">
    <citation type="journal article" date="2019" name="Int. J. Syst. Evol. Microbiol.">
        <title>The Global Catalogue of Microorganisms (GCM) 10K type strain sequencing project: providing services to taxonomists for standard genome sequencing and annotation.</title>
        <authorList>
            <consortium name="The Broad Institute Genomics Platform"/>
            <consortium name="The Broad Institute Genome Sequencing Center for Infectious Disease"/>
            <person name="Wu L."/>
            <person name="Ma J."/>
        </authorList>
    </citation>
    <scope>NUCLEOTIDE SEQUENCE [LARGE SCALE GENOMIC DNA]</scope>
    <source>
        <strain evidence="5">CGMCC 1.15407</strain>
    </source>
</reference>
<evidence type="ECO:0000259" key="3">
    <source>
        <dbReference type="Pfam" id="PF00561"/>
    </source>
</evidence>
<name>A0ABQ1UMX5_9BACT</name>
<keyword evidence="1" id="KW-0378">Hydrolase</keyword>
<sequence>MKKTVFVGLALLFLGILNLTTAQEKYSGFVQTIDIQDYQGKKFTFTALTKHESNNQMIGFAACYDDQGRFLENQLGEGPARMESNEWGTLTLSGKIHKKSAKLLIGVLCQNAGVYYLDDLKLTLKGKKDEAPILVNGTFEDLDGGLSAFVNLNKEDSAALIKDPTPGNNHILRLSVKGDSTAIGGNNKVGKQVKANGINLYYETYGEGEPLLLLHGADMSMASFSSIIPTMAKHYKVIALDTRGHGKSTEDGRKLTYELYAEDVNAFLDKLGIEAVNVLGWSDGGNTGLILAMNYPEKVKSLAAMAAVLYNDHSSVDSKINKILEKQIEDLESRTLNKREEFSLRVKKSLQSEPNIPPASLSKINCPTLIMAGEHDYVKESHTRLIAENIPDATLVILDGTGHNAPAEIPQRFSETVLNFYGGR</sequence>
<feature type="domain" description="AB hydrolase-1" evidence="3">
    <location>
        <begin position="210"/>
        <end position="316"/>
    </location>
</feature>
<dbReference type="EMBL" id="BMIU01000003">
    <property type="protein sequence ID" value="GGF22843.1"/>
    <property type="molecule type" value="Genomic_DNA"/>
</dbReference>